<reference evidence="3" key="1">
    <citation type="submission" date="2016-10" db="EMBL/GenBank/DDBJ databases">
        <authorList>
            <person name="Varghese N."/>
            <person name="Submissions S."/>
        </authorList>
    </citation>
    <scope>NUCLEOTIDE SEQUENCE [LARGE SCALE GENOMIC DNA]</scope>
    <source>
        <strain evidence="3">CGMCC 1.11014</strain>
    </source>
</reference>
<gene>
    <name evidence="2" type="ORF">SAMN05216552_101249</name>
</gene>
<keyword evidence="3" id="KW-1185">Reference proteome</keyword>
<dbReference type="AlphaFoldDB" id="A0A1I7JMC5"/>
<dbReference type="STRING" id="1035707.SAMN05216552_101249"/>
<dbReference type="Gene3D" id="3.40.50.300">
    <property type="entry name" value="P-loop containing nucleotide triphosphate hydrolases"/>
    <property type="match status" value="1"/>
</dbReference>
<accession>A0A1I7JMC5</accession>
<keyword evidence="2" id="KW-0808">Transferase</keyword>
<keyword evidence="2" id="KW-0548">Nucleotidyltransferase</keyword>
<proteinExistence type="predicted"/>
<dbReference type="SUPFAM" id="SSF52540">
    <property type="entry name" value="P-loop containing nucleoside triphosphate hydrolases"/>
    <property type="match status" value="1"/>
</dbReference>
<evidence type="ECO:0000313" key="3">
    <source>
        <dbReference type="Proteomes" id="UP000199391"/>
    </source>
</evidence>
<evidence type="ECO:0000313" key="2">
    <source>
        <dbReference type="EMBL" id="SFU86288.1"/>
    </source>
</evidence>
<dbReference type="GO" id="GO:0016779">
    <property type="term" value="F:nucleotidyltransferase activity"/>
    <property type="evidence" value="ECO:0007669"/>
    <property type="project" value="UniProtKB-KW"/>
</dbReference>
<protein>
    <submittedName>
        <fullName evidence="2">Nicotinamide-nucleotide adenylyltransferase, NadR type</fullName>
    </submittedName>
</protein>
<organism evidence="2 3">
    <name type="scientific">Pseudoduganella namucuonensis</name>
    <dbReference type="NCBI Taxonomy" id="1035707"/>
    <lineage>
        <taxon>Bacteria</taxon>
        <taxon>Pseudomonadati</taxon>
        <taxon>Pseudomonadota</taxon>
        <taxon>Betaproteobacteria</taxon>
        <taxon>Burkholderiales</taxon>
        <taxon>Oxalobacteraceae</taxon>
        <taxon>Telluria group</taxon>
        <taxon>Pseudoduganella</taxon>
    </lineage>
</organism>
<dbReference type="InterPro" id="IPR052735">
    <property type="entry name" value="NAD_biosynth-regulator"/>
</dbReference>
<feature type="domain" description="NadR/Ttd14 AAA" evidence="1">
    <location>
        <begin position="6"/>
        <end position="161"/>
    </location>
</feature>
<dbReference type="EMBL" id="FPBO01000012">
    <property type="protein sequence ID" value="SFU86288.1"/>
    <property type="molecule type" value="Genomic_DNA"/>
</dbReference>
<dbReference type="PANTHER" id="PTHR37512">
    <property type="entry name" value="TRIFUNCTIONAL NAD BIOSYNTHESIS/REGULATOR PROTEIN NADR"/>
    <property type="match status" value="1"/>
</dbReference>
<dbReference type="RefSeq" id="WP_093556245.1">
    <property type="nucleotide sequence ID" value="NZ_FPBO01000012.1"/>
</dbReference>
<dbReference type="InterPro" id="IPR038727">
    <property type="entry name" value="NadR/Ttd14_AAA_dom"/>
</dbReference>
<sequence length="177" mass="19033">MTRALRVAILGSASAGKTTLAARLARHYGTIWVPEYLREFVDTAGRLPVAADQIHIARTQVAREAAALPAARGYLFCDTTPLMTAVYSRQYFGGIDPELERLARGHGYDHTLVCAPELPWVPDGLHREETDVSGAVTGLLLEELAARGIAYTVVSGPAAERLLKVEQLLGRPATLGG</sequence>
<dbReference type="Pfam" id="PF13521">
    <property type="entry name" value="AAA_28"/>
    <property type="match status" value="1"/>
</dbReference>
<dbReference type="InterPro" id="IPR027417">
    <property type="entry name" value="P-loop_NTPase"/>
</dbReference>
<name>A0A1I7JMC5_9BURK</name>
<dbReference type="PANTHER" id="PTHR37512:SF1">
    <property type="entry name" value="NADR_TTD14 AAA DOMAIN-CONTAINING PROTEIN"/>
    <property type="match status" value="1"/>
</dbReference>
<evidence type="ECO:0000259" key="1">
    <source>
        <dbReference type="Pfam" id="PF13521"/>
    </source>
</evidence>
<dbReference type="OrthoDB" id="9151999at2"/>
<dbReference type="Proteomes" id="UP000199391">
    <property type="component" value="Unassembled WGS sequence"/>
</dbReference>